<dbReference type="PANTHER" id="PTHR30111:SF1">
    <property type="entry name" value="33 KDA CHAPERONIN"/>
    <property type="match status" value="1"/>
</dbReference>
<evidence type="ECO:0000313" key="6">
    <source>
        <dbReference type="EMBL" id="ARQ02775.1"/>
    </source>
</evidence>
<protein>
    <submittedName>
        <fullName evidence="6">Hsp33 family molecular chaperone</fullName>
    </submittedName>
</protein>
<dbReference type="PIRSF" id="PIRSF005261">
    <property type="entry name" value="Heat_shock_Hsp33"/>
    <property type="match status" value="1"/>
</dbReference>
<dbReference type="EMBL" id="CP021112">
    <property type="protein sequence ID" value="ARQ02775.1"/>
    <property type="molecule type" value="Genomic_DNA"/>
</dbReference>
<dbReference type="NCBIfam" id="NF002386">
    <property type="entry name" value="PRK01402.1"/>
    <property type="match status" value="1"/>
</dbReference>
<dbReference type="GO" id="GO:0051082">
    <property type="term" value="F:unfolded protein binding"/>
    <property type="evidence" value="ECO:0007669"/>
    <property type="project" value="InterPro"/>
</dbReference>
<proteinExistence type="predicted"/>
<organism evidence="6 7">
    <name type="scientific">Pseudorhodoplanes sinuspersici</name>
    <dbReference type="NCBI Taxonomy" id="1235591"/>
    <lineage>
        <taxon>Bacteria</taxon>
        <taxon>Pseudomonadati</taxon>
        <taxon>Pseudomonadota</taxon>
        <taxon>Alphaproteobacteria</taxon>
        <taxon>Hyphomicrobiales</taxon>
        <taxon>Pseudorhodoplanes</taxon>
    </lineage>
</organism>
<gene>
    <name evidence="6" type="ORF">CAK95_05830</name>
</gene>
<dbReference type="Pfam" id="PF01430">
    <property type="entry name" value="HSP33"/>
    <property type="match status" value="1"/>
</dbReference>
<keyword evidence="5" id="KW-0676">Redox-active center</keyword>
<reference evidence="6 7" key="1">
    <citation type="submission" date="2017-05" db="EMBL/GenBank/DDBJ databases">
        <title>Full genome sequence of Pseudorhodoplanes sinuspersici.</title>
        <authorList>
            <person name="Dastgheib S.M.M."/>
            <person name="Shavandi M."/>
            <person name="Tirandaz H."/>
        </authorList>
    </citation>
    <scope>NUCLEOTIDE SEQUENCE [LARGE SCALE GENOMIC DNA]</scope>
    <source>
        <strain evidence="6 7">RIPI110</strain>
    </source>
</reference>
<dbReference type="Gene3D" id="3.55.30.10">
    <property type="entry name" value="Hsp33 domain"/>
    <property type="match status" value="1"/>
</dbReference>
<keyword evidence="1" id="KW-0963">Cytoplasm</keyword>
<evidence type="ECO:0000256" key="1">
    <source>
        <dbReference type="ARBA" id="ARBA00022490"/>
    </source>
</evidence>
<dbReference type="Gene3D" id="1.10.287.480">
    <property type="entry name" value="helix hairpin bin"/>
    <property type="match status" value="1"/>
</dbReference>
<dbReference type="PANTHER" id="PTHR30111">
    <property type="entry name" value="33 KDA CHAPERONIN"/>
    <property type="match status" value="1"/>
</dbReference>
<dbReference type="GO" id="GO:0042026">
    <property type="term" value="P:protein refolding"/>
    <property type="evidence" value="ECO:0007669"/>
    <property type="project" value="TreeGrafter"/>
</dbReference>
<dbReference type="InterPro" id="IPR023212">
    <property type="entry name" value="Hsp33_helix_hairpin_bin_dom_sf"/>
</dbReference>
<keyword evidence="2" id="KW-0862">Zinc</keyword>
<accession>A0A1W7A196</accession>
<dbReference type="Gene3D" id="3.90.1280.10">
    <property type="entry name" value="HSP33 redox switch-like"/>
    <property type="match status" value="1"/>
</dbReference>
<keyword evidence="4" id="KW-0143">Chaperone</keyword>
<evidence type="ECO:0000256" key="5">
    <source>
        <dbReference type="ARBA" id="ARBA00023284"/>
    </source>
</evidence>
<evidence type="ECO:0000313" key="7">
    <source>
        <dbReference type="Proteomes" id="UP000194137"/>
    </source>
</evidence>
<evidence type="ECO:0000256" key="4">
    <source>
        <dbReference type="ARBA" id="ARBA00023186"/>
    </source>
</evidence>
<evidence type="ECO:0000256" key="3">
    <source>
        <dbReference type="ARBA" id="ARBA00023157"/>
    </source>
</evidence>
<dbReference type="OrthoDB" id="9793753at2"/>
<dbReference type="InterPro" id="IPR000397">
    <property type="entry name" value="Heat_shock_Hsp33"/>
</dbReference>
<dbReference type="GO" id="GO:0044183">
    <property type="term" value="F:protein folding chaperone"/>
    <property type="evidence" value="ECO:0007669"/>
    <property type="project" value="TreeGrafter"/>
</dbReference>
<dbReference type="CDD" id="cd00498">
    <property type="entry name" value="Hsp33"/>
    <property type="match status" value="1"/>
</dbReference>
<dbReference type="STRING" id="1235591.CAK95_05830"/>
<dbReference type="AlphaFoldDB" id="A0A1W7A196"/>
<dbReference type="InterPro" id="IPR016154">
    <property type="entry name" value="Heat_shock_Hsp33_C"/>
</dbReference>
<dbReference type="InterPro" id="IPR016153">
    <property type="entry name" value="Heat_shock_Hsp33_N"/>
</dbReference>
<evidence type="ECO:0000256" key="2">
    <source>
        <dbReference type="ARBA" id="ARBA00022833"/>
    </source>
</evidence>
<name>A0A1W7A196_9HYPH</name>
<dbReference type="Proteomes" id="UP000194137">
    <property type="component" value="Chromosome"/>
</dbReference>
<dbReference type="SUPFAM" id="SSF64397">
    <property type="entry name" value="Hsp33 domain"/>
    <property type="match status" value="1"/>
</dbReference>
<sequence length="338" mass="37061">MRSMNIDIPTRTPSPQSIDDTILPFEVAALDLRGRVVRLGPAVDEILARHDYPLPVSKLLGEAIALAALFGSSLKFDGRFIMQTQSDGPVRMLVVDYATGGRIRACARFDRPRVDAAIAEGKDSPGELLGKGHLAMTIDQGADMNRYQGVVALDGGGLEDAAHEYFMRSEQIPTRVRLAVAEELRSGNNGATHRWRAGGIMLQFLPKSEDRMRVPDLDPGDAPEGAEIHTAEEDDAWVEGKALVETVEDIELIDPDLSTERLVYRLFHERGVRVFDNANVEAQCSCSRDSVEAMLKSFSQDDRDHMVEDGKIAVTCEFCNRTYDFAPDEVGANGGGAQ</sequence>
<dbReference type="KEGG" id="psin:CAK95_05830"/>
<keyword evidence="3" id="KW-1015">Disulfide bond</keyword>
<dbReference type="SUPFAM" id="SSF118352">
    <property type="entry name" value="HSP33 redox switch-like"/>
    <property type="match status" value="1"/>
</dbReference>
<dbReference type="GO" id="GO:0005737">
    <property type="term" value="C:cytoplasm"/>
    <property type="evidence" value="ECO:0007669"/>
    <property type="project" value="InterPro"/>
</dbReference>
<keyword evidence="7" id="KW-1185">Reference proteome</keyword>